<dbReference type="Proteomes" id="UP000628017">
    <property type="component" value="Unassembled WGS sequence"/>
</dbReference>
<dbReference type="InterPro" id="IPR011990">
    <property type="entry name" value="TPR-like_helical_dom_sf"/>
</dbReference>
<evidence type="ECO:0008006" key="7">
    <source>
        <dbReference type="Google" id="ProtNLM"/>
    </source>
</evidence>
<dbReference type="InterPro" id="IPR013105">
    <property type="entry name" value="TPR_2"/>
</dbReference>
<feature type="repeat" description="TPR" evidence="3">
    <location>
        <begin position="122"/>
        <end position="155"/>
    </location>
</feature>
<evidence type="ECO:0000256" key="4">
    <source>
        <dbReference type="SAM" id="SignalP"/>
    </source>
</evidence>
<evidence type="ECO:0000256" key="2">
    <source>
        <dbReference type="ARBA" id="ARBA00022803"/>
    </source>
</evidence>
<dbReference type="AlphaFoldDB" id="A0A916QV09"/>
<dbReference type="Pfam" id="PF13432">
    <property type="entry name" value="TPR_16"/>
    <property type="match status" value="1"/>
</dbReference>
<reference evidence="5" key="1">
    <citation type="journal article" date="2014" name="Int. J. Syst. Evol. Microbiol.">
        <title>Complete genome sequence of Corynebacterium casei LMG S-19264T (=DSM 44701T), isolated from a smear-ripened cheese.</title>
        <authorList>
            <consortium name="US DOE Joint Genome Institute (JGI-PGF)"/>
            <person name="Walter F."/>
            <person name="Albersmeier A."/>
            <person name="Kalinowski J."/>
            <person name="Ruckert C."/>
        </authorList>
    </citation>
    <scope>NUCLEOTIDE SEQUENCE</scope>
    <source>
        <strain evidence="5">CGMCC 1.15880</strain>
    </source>
</reference>
<organism evidence="5 6">
    <name type="scientific">Neptunicoccus cionae</name>
    <dbReference type="NCBI Taxonomy" id="2035344"/>
    <lineage>
        <taxon>Bacteria</taxon>
        <taxon>Pseudomonadati</taxon>
        <taxon>Pseudomonadota</taxon>
        <taxon>Alphaproteobacteria</taxon>
        <taxon>Rhodobacterales</taxon>
        <taxon>Paracoccaceae</taxon>
        <taxon>Neptunicoccus</taxon>
    </lineage>
</organism>
<dbReference type="InterPro" id="IPR019734">
    <property type="entry name" value="TPR_rpt"/>
</dbReference>
<name>A0A916QV09_9RHOB</name>
<accession>A0A916QV09</accession>
<dbReference type="SMART" id="SM00028">
    <property type="entry name" value="TPR"/>
    <property type="match status" value="2"/>
</dbReference>
<feature type="signal peptide" evidence="4">
    <location>
        <begin position="1"/>
        <end position="22"/>
    </location>
</feature>
<dbReference type="Gene3D" id="1.25.40.10">
    <property type="entry name" value="Tetratricopeptide repeat domain"/>
    <property type="match status" value="1"/>
</dbReference>
<evidence type="ECO:0000313" key="5">
    <source>
        <dbReference type="EMBL" id="GGA14255.1"/>
    </source>
</evidence>
<keyword evidence="4" id="KW-0732">Signal</keyword>
<evidence type="ECO:0000313" key="6">
    <source>
        <dbReference type="Proteomes" id="UP000628017"/>
    </source>
</evidence>
<reference evidence="5" key="2">
    <citation type="submission" date="2020-09" db="EMBL/GenBank/DDBJ databases">
        <authorList>
            <person name="Sun Q."/>
            <person name="Zhou Y."/>
        </authorList>
    </citation>
    <scope>NUCLEOTIDE SEQUENCE</scope>
    <source>
        <strain evidence="5">CGMCC 1.15880</strain>
    </source>
</reference>
<keyword evidence="1" id="KW-0677">Repeat</keyword>
<dbReference type="PROSITE" id="PS50005">
    <property type="entry name" value="TPR"/>
    <property type="match status" value="1"/>
</dbReference>
<dbReference type="RefSeq" id="WP_188672288.1">
    <property type="nucleotide sequence ID" value="NZ_BMKA01000002.1"/>
</dbReference>
<evidence type="ECO:0000256" key="3">
    <source>
        <dbReference type="PROSITE-ProRule" id="PRU00339"/>
    </source>
</evidence>
<keyword evidence="6" id="KW-1185">Reference proteome</keyword>
<comment type="caution">
    <text evidence="5">The sequence shown here is derived from an EMBL/GenBank/DDBJ whole genome shotgun (WGS) entry which is preliminary data.</text>
</comment>
<dbReference type="SUPFAM" id="SSF48452">
    <property type="entry name" value="TPR-like"/>
    <property type="match status" value="1"/>
</dbReference>
<sequence length="203" mass="21830">MFTWFKNNQATLAALSATVALGACSSMGTVESRSLAVVHEGLKAPAGTEIVTEAVDGLTVGHRLMASKEYELALKAYTRAASETGLNADVLSALGSANMHLGRLHHANELLQLAVNKDPEFVPAWNNLGVVLMSQGEYAEAKRVFQLAYGLDNGNSEEIRKNLTKVIAIMDNSEYSSPNINNDFELVRRGNGKYLLLSTSNSG</sequence>
<evidence type="ECO:0000256" key="1">
    <source>
        <dbReference type="ARBA" id="ARBA00022737"/>
    </source>
</evidence>
<dbReference type="PROSITE" id="PS51257">
    <property type="entry name" value="PROKAR_LIPOPROTEIN"/>
    <property type="match status" value="1"/>
</dbReference>
<dbReference type="Pfam" id="PF07719">
    <property type="entry name" value="TPR_2"/>
    <property type="match status" value="1"/>
</dbReference>
<proteinExistence type="predicted"/>
<gene>
    <name evidence="5" type="ORF">GCM10011498_13020</name>
</gene>
<protein>
    <recommendedName>
        <fullName evidence="7">Tetratricopeptide repeat protein</fullName>
    </recommendedName>
</protein>
<feature type="chain" id="PRO_5038082374" description="Tetratricopeptide repeat protein" evidence="4">
    <location>
        <begin position="23"/>
        <end position="203"/>
    </location>
</feature>
<keyword evidence="2 3" id="KW-0802">TPR repeat</keyword>
<dbReference type="EMBL" id="BMKA01000002">
    <property type="protein sequence ID" value="GGA14255.1"/>
    <property type="molecule type" value="Genomic_DNA"/>
</dbReference>